<keyword evidence="5" id="KW-1185">Reference proteome</keyword>
<feature type="compositionally biased region" description="Acidic residues" evidence="1">
    <location>
        <begin position="68"/>
        <end position="77"/>
    </location>
</feature>
<feature type="region of interest" description="Disordered" evidence="1">
    <location>
        <begin position="1"/>
        <end position="41"/>
    </location>
</feature>
<reference evidence="4" key="1">
    <citation type="submission" date="2020-06" db="EMBL/GenBank/DDBJ databases">
        <authorList>
            <consortium name="Plant Systems Biology data submission"/>
        </authorList>
    </citation>
    <scope>NUCLEOTIDE SEQUENCE</scope>
    <source>
        <strain evidence="4">D6</strain>
    </source>
</reference>
<evidence type="ECO:0000313" key="5">
    <source>
        <dbReference type="Proteomes" id="UP001153069"/>
    </source>
</evidence>
<feature type="domain" description="DUF7467" evidence="3">
    <location>
        <begin position="259"/>
        <end position="379"/>
    </location>
</feature>
<name>A0A9N8DZI5_9STRA</name>
<organism evidence="4 5">
    <name type="scientific">Seminavis robusta</name>
    <dbReference type="NCBI Taxonomy" id="568900"/>
    <lineage>
        <taxon>Eukaryota</taxon>
        <taxon>Sar</taxon>
        <taxon>Stramenopiles</taxon>
        <taxon>Ochrophyta</taxon>
        <taxon>Bacillariophyta</taxon>
        <taxon>Bacillariophyceae</taxon>
        <taxon>Bacillariophycidae</taxon>
        <taxon>Naviculales</taxon>
        <taxon>Naviculaceae</taxon>
        <taxon>Seminavis</taxon>
    </lineage>
</organism>
<feature type="region of interest" description="Disordered" evidence="1">
    <location>
        <begin position="183"/>
        <end position="215"/>
    </location>
</feature>
<protein>
    <recommendedName>
        <fullName evidence="3">DUF7467 domain-containing protein</fullName>
    </recommendedName>
</protein>
<keyword evidence="2" id="KW-0472">Membrane</keyword>
<evidence type="ECO:0000259" key="3">
    <source>
        <dbReference type="Pfam" id="PF24269"/>
    </source>
</evidence>
<feature type="region of interest" description="Disordered" evidence="1">
    <location>
        <begin position="63"/>
        <end position="85"/>
    </location>
</feature>
<dbReference type="AlphaFoldDB" id="A0A9N8DZI5"/>
<feature type="transmembrane region" description="Helical" evidence="2">
    <location>
        <begin position="142"/>
        <end position="161"/>
    </location>
</feature>
<evidence type="ECO:0000256" key="1">
    <source>
        <dbReference type="SAM" id="MobiDB-lite"/>
    </source>
</evidence>
<sequence length="764" mass="81378">MNNPTGSPGEKQGKGLRRRQETTEANAYAPRMAPLVKGGLHRGAETTTCTVGAEHVNNIDTEQIQQDPVDETYEEEQQQQGLREEGVEAPAVITQSNPDPTPNDPSQQAVAACTVADGTDLEGQREVVIAAPLKQSRFWRTLSILTLLLAIVIAVVLAIVFTRDDDQPSGAFSGQQFTQVLSASSPSMAPSNAPSNAPSLAPTNSPIPSVAPSEVPTGSPSADFCDFGFNISCVELLSRDPCETFRPPLPPIEDCEFDPIEVTLLFNASDCISGTYTTAQFSCEDFNGGPTQSEPAFIHVTSVRNTSVVYFAGMVAPNATFSLTHPQLELISDTLNVSIYSASDDDSDGSLLQESIFEFNCTANTFLFNRFGALQFVGFKSIEQGIVSPLTDVPKLVYDFLFQLHVTNVGVTPAIITSLVLSSNRDPFSLDFTSLVTSNSAKGLLNPGEPVPVDFIVPAVEIVPAQKLDFLPAGVGISEGNTVCGSTGILSVTIGSNFDETDAPDETVDEETDGDGSSVTAPLCDITATISCAGTTPIGAYDCSRLLTCPHPFPSVLNLTFSSENCDGAADCVDFFRGAAGMDQAIVIIQAQDSLLLEQSVTNGERIMLRSGVGLGPYINITVLDDKRTRPLQTLQLSTCPTDALFAEGTRHGAFTINSVTESVASRPLAAIKMQAHIQNVGVAKAKLTKATAITPTGDRNLFQYPYTSRSVGPGDGIVVDLSIERVDDWLSKYTSGNLWEWSVLVSGESEDGQPCRANDTILV</sequence>
<proteinExistence type="predicted"/>
<accession>A0A9N8DZI5</accession>
<comment type="caution">
    <text evidence="4">The sequence shown here is derived from an EMBL/GenBank/DDBJ whole genome shotgun (WGS) entry which is preliminary data.</text>
</comment>
<evidence type="ECO:0000313" key="4">
    <source>
        <dbReference type="EMBL" id="CAB9511170.1"/>
    </source>
</evidence>
<keyword evidence="2" id="KW-1133">Transmembrane helix</keyword>
<gene>
    <name evidence="4" type="ORF">SEMRO_471_G149780.2</name>
</gene>
<evidence type="ECO:0000256" key="2">
    <source>
        <dbReference type="SAM" id="Phobius"/>
    </source>
</evidence>
<dbReference type="EMBL" id="CAICTM010000470">
    <property type="protein sequence ID" value="CAB9511170.1"/>
    <property type="molecule type" value="Genomic_DNA"/>
</dbReference>
<feature type="domain" description="DUF7467" evidence="3">
    <location>
        <begin position="561"/>
        <end position="657"/>
    </location>
</feature>
<dbReference type="Pfam" id="PF24269">
    <property type="entry name" value="DUF7467"/>
    <property type="match status" value="2"/>
</dbReference>
<dbReference type="Proteomes" id="UP001153069">
    <property type="component" value="Unassembled WGS sequence"/>
</dbReference>
<keyword evidence="2" id="KW-0812">Transmembrane</keyword>
<dbReference type="InterPro" id="IPR055890">
    <property type="entry name" value="DUF7467"/>
</dbReference>
<feature type="compositionally biased region" description="Low complexity" evidence="1">
    <location>
        <begin position="183"/>
        <end position="206"/>
    </location>
</feature>